<dbReference type="SUPFAM" id="SSF46785">
    <property type="entry name" value="Winged helix' DNA-binding domain"/>
    <property type="match status" value="1"/>
</dbReference>
<protein>
    <submittedName>
        <fullName evidence="5">Transcriptional regulator, GntR family</fullName>
    </submittedName>
</protein>
<evidence type="ECO:0000259" key="4">
    <source>
        <dbReference type="PROSITE" id="PS50949"/>
    </source>
</evidence>
<dbReference type="InterPro" id="IPR000524">
    <property type="entry name" value="Tscrpt_reg_HTH_GntR"/>
</dbReference>
<dbReference type="KEGG" id="cbw:RR42_s2144"/>
<dbReference type="PROSITE" id="PS50949">
    <property type="entry name" value="HTH_GNTR"/>
    <property type="match status" value="1"/>
</dbReference>
<evidence type="ECO:0000313" key="5">
    <source>
        <dbReference type="EMBL" id="AJG23726.1"/>
    </source>
</evidence>
<feature type="domain" description="HTH gntR-type" evidence="4">
    <location>
        <begin position="25"/>
        <end position="92"/>
    </location>
</feature>
<dbReference type="SMART" id="SM00345">
    <property type="entry name" value="HTH_GNTR"/>
    <property type="match status" value="1"/>
</dbReference>
<organism evidence="5 6">
    <name type="scientific">Cupriavidus basilensis</name>
    <dbReference type="NCBI Taxonomy" id="68895"/>
    <lineage>
        <taxon>Bacteria</taxon>
        <taxon>Pseudomonadati</taxon>
        <taxon>Pseudomonadota</taxon>
        <taxon>Betaproteobacteria</taxon>
        <taxon>Burkholderiales</taxon>
        <taxon>Burkholderiaceae</taxon>
        <taxon>Cupriavidus</taxon>
    </lineage>
</organism>
<dbReference type="GO" id="GO:0003700">
    <property type="term" value="F:DNA-binding transcription factor activity"/>
    <property type="evidence" value="ECO:0007669"/>
    <property type="project" value="InterPro"/>
</dbReference>
<evidence type="ECO:0000256" key="2">
    <source>
        <dbReference type="ARBA" id="ARBA00023125"/>
    </source>
</evidence>
<dbReference type="InterPro" id="IPR008920">
    <property type="entry name" value="TF_FadR/GntR_C"/>
</dbReference>
<evidence type="ECO:0000256" key="3">
    <source>
        <dbReference type="ARBA" id="ARBA00023163"/>
    </source>
</evidence>
<dbReference type="Pfam" id="PF07729">
    <property type="entry name" value="FCD"/>
    <property type="match status" value="1"/>
</dbReference>
<dbReference type="Gene3D" id="1.20.120.530">
    <property type="entry name" value="GntR ligand-binding domain-like"/>
    <property type="match status" value="1"/>
</dbReference>
<keyword evidence="1" id="KW-0805">Transcription regulation</keyword>
<dbReference type="EMBL" id="CP010537">
    <property type="protein sequence ID" value="AJG23726.1"/>
    <property type="molecule type" value="Genomic_DNA"/>
</dbReference>
<dbReference type="InterPro" id="IPR036388">
    <property type="entry name" value="WH-like_DNA-bd_sf"/>
</dbReference>
<dbReference type="InterPro" id="IPR011711">
    <property type="entry name" value="GntR_C"/>
</dbReference>
<name>A0A0C4YSV7_9BURK</name>
<dbReference type="STRING" id="68895.RR42_s2144"/>
<dbReference type="GO" id="GO:0003677">
    <property type="term" value="F:DNA binding"/>
    <property type="evidence" value="ECO:0007669"/>
    <property type="project" value="UniProtKB-KW"/>
</dbReference>
<gene>
    <name evidence="5" type="ORF">RR42_s2144</name>
</gene>
<dbReference type="PANTHER" id="PTHR43537:SF49">
    <property type="entry name" value="TRANSCRIPTIONAL REGULATORY PROTEIN"/>
    <property type="match status" value="1"/>
</dbReference>
<dbReference type="SUPFAM" id="SSF48008">
    <property type="entry name" value="GntR ligand-binding domain-like"/>
    <property type="match status" value="1"/>
</dbReference>
<dbReference type="InterPro" id="IPR036390">
    <property type="entry name" value="WH_DNA-bd_sf"/>
</dbReference>
<dbReference type="PANTHER" id="PTHR43537">
    <property type="entry name" value="TRANSCRIPTIONAL REGULATOR, GNTR FAMILY"/>
    <property type="match status" value="1"/>
</dbReference>
<keyword evidence="3" id="KW-0804">Transcription</keyword>
<keyword evidence="2" id="KW-0238">DNA-binding</keyword>
<dbReference type="Proteomes" id="UP000031843">
    <property type="component" value="Chromosome secondary"/>
</dbReference>
<keyword evidence="6" id="KW-1185">Reference proteome</keyword>
<dbReference type="Pfam" id="PF00392">
    <property type="entry name" value="GntR"/>
    <property type="match status" value="1"/>
</dbReference>
<sequence>MDRPTRAGTRAQAARSIQDDTAGSAQAMLAAAAILEEDIVFGLLSPRERLVEDDLMARFNLKRHVVRQLLVTLEGMGVVERKRNVGAVVRAFPAREVMELYALREVLETHAASLIALPVPAARLQALVAVQQEHDVAVAAGDARAVFRINQRFHRELFALVDNAVLRQAIEEYARRAHPIRFGSLAAAGYRERARQEHWAMIEALREGRREDLVALCRSHLLPSRDAYLAAERERAGGPA</sequence>
<accession>A0A0C4YSV7</accession>
<proteinExistence type="predicted"/>
<dbReference type="Gene3D" id="1.10.10.10">
    <property type="entry name" value="Winged helix-like DNA-binding domain superfamily/Winged helix DNA-binding domain"/>
    <property type="match status" value="1"/>
</dbReference>
<dbReference type="SMART" id="SM00895">
    <property type="entry name" value="FCD"/>
    <property type="match status" value="1"/>
</dbReference>
<dbReference type="AlphaFoldDB" id="A0A0C4YSV7"/>
<evidence type="ECO:0000313" key="6">
    <source>
        <dbReference type="Proteomes" id="UP000031843"/>
    </source>
</evidence>
<reference evidence="5 6" key="1">
    <citation type="journal article" date="2015" name="Genome Announc.">
        <title>Complete Genome Sequence of Cupriavidus basilensis 4G11, Isolated from the Oak Ridge Field Research Center Site.</title>
        <authorList>
            <person name="Ray J."/>
            <person name="Waters R.J."/>
            <person name="Skerker J.M."/>
            <person name="Kuehl J.V."/>
            <person name="Price M.N."/>
            <person name="Huang J."/>
            <person name="Chakraborty R."/>
            <person name="Arkin A.P."/>
            <person name="Deutschbauer A."/>
        </authorList>
    </citation>
    <scope>NUCLEOTIDE SEQUENCE [LARGE SCALE GENOMIC DNA]</scope>
    <source>
        <strain evidence="5">4G11</strain>
    </source>
</reference>
<evidence type="ECO:0000256" key="1">
    <source>
        <dbReference type="ARBA" id="ARBA00023015"/>
    </source>
</evidence>